<feature type="transmembrane region" description="Helical" evidence="1">
    <location>
        <begin position="50"/>
        <end position="70"/>
    </location>
</feature>
<keyword evidence="5" id="KW-1185">Reference proteome</keyword>
<proteinExistence type="predicted"/>
<dbReference type="STRING" id="1004.SAMN05661012_00257"/>
<evidence type="ECO:0000313" key="3">
    <source>
        <dbReference type="EMBL" id="WQG89568.1"/>
    </source>
</evidence>
<dbReference type="Proteomes" id="UP000183788">
    <property type="component" value="Unassembled WGS sequence"/>
</dbReference>
<evidence type="ECO:0000256" key="1">
    <source>
        <dbReference type="SAM" id="Phobius"/>
    </source>
</evidence>
<evidence type="ECO:0008006" key="6">
    <source>
        <dbReference type="Google" id="ProtNLM"/>
    </source>
</evidence>
<name>A0A1K1LVS8_9BACT</name>
<dbReference type="OrthoDB" id="1120747at2"/>
<reference evidence="2 4" key="1">
    <citation type="submission" date="2016-11" db="EMBL/GenBank/DDBJ databases">
        <authorList>
            <person name="Jaros S."/>
            <person name="Januszkiewicz K."/>
            <person name="Wedrychowicz H."/>
        </authorList>
    </citation>
    <scope>NUCLEOTIDE SEQUENCE [LARGE SCALE GENOMIC DNA]</scope>
    <source>
        <strain evidence="2 4">DSM 784</strain>
    </source>
</reference>
<dbReference type="EMBL" id="CP140154">
    <property type="protein sequence ID" value="WQG89568.1"/>
    <property type="molecule type" value="Genomic_DNA"/>
</dbReference>
<dbReference type="RefSeq" id="WP_072356796.1">
    <property type="nucleotide sequence ID" value="NZ_CBHWAX010000135.1"/>
</dbReference>
<dbReference type="EMBL" id="FPIZ01000001">
    <property type="protein sequence ID" value="SFW14963.1"/>
    <property type="molecule type" value="Genomic_DNA"/>
</dbReference>
<protein>
    <recommendedName>
        <fullName evidence="6">Anti-sigma factor</fullName>
    </recommendedName>
</protein>
<accession>A0A1K1LVS8</accession>
<dbReference type="AlphaFoldDB" id="A0A1K1LVS8"/>
<gene>
    <name evidence="2" type="ORF">SAMN05661012_00257</name>
    <name evidence="3" type="ORF">SR876_32055</name>
</gene>
<reference evidence="3 5" key="2">
    <citation type="submission" date="2023-11" db="EMBL/GenBank/DDBJ databases">
        <title>MicrobeMod: A computational toolkit for identifying prokaryotic methylation and restriction-modification with nanopore sequencing.</title>
        <authorList>
            <person name="Crits-Christoph A."/>
            <person name="Kang S.C."/>
            <person name="Lee H."/>
            <person name="Ostrov N."/>
        </authorList>
    </citation>
    <scope>NUCLEOTIDE SEQUENCE [LARGE SCALE GENOMIC DNA]</scope>
    <source>
        <strain evidence="3 5">ATCC 23090</strain>
    </source>
</reference>
<evidence type="ECO:0000313" key="2">
    <source>
        <dbReference type="EMBL" id="SFW14963.1"/>
    </source>
</evidence>
<sequence>MPEQSFEDFIRQHRSDFEQPGPRPALWDKLEKELVPQKKGKVLQMLGRNWLKVAVVLVLVVNTIVIFQFLQTKKQQQVATVSPEMQEAGMYYTSQIEKRLSEIKAYPTAVLGLDSAARKELELRNDTYKVLETELIQNPGNERIKAAMVRYYQLKLDLLDKILDELREKQPVKPKQSNYEREL</sequence>
<keyword evidence="1" id="KW-1133">Transmembrane helix</keyword>
<evidence type="ECO:0000313" key="5">
    <source>
        <dbReference type="Proteomes" id="UP001326715"/>
    </source>
</evidence>
<dbReference type="Proteomes" id="UP001326715">
    <property type="component" value="Chromosome"/>
</dbReference>
<organism evidence="2 4">
    <name type="scientific">Chitinophaga sancti</name>
    <dbReference type="NCBI Taxonomy" id="1004"/>
    <lineage>
        <taxon>Bacteria</taxon>
        <taxon>Pseudomonadati</taxon>
        <taxon>Bacteroidota</taxon>
        <taxon>Chitinophagia</taxon>
        <taxon>Chitinophagales</taxon>
        <taxon>Chitinophagaceae</taxon>
        <taxon>Chitinophaga</taxon>
    </lineage>
</organism>
<evidence type="ECO:0000313" key="4">
    <source>
        <dbReference type="Proteomes" id="UP000183788"/>
    </source>
</evidence>
<keyword evidence="1" id="KW-0812">Transmembrane</keyword>
<keyword evidence="1" id="KW-0472">Membrane</keyword>